<comment type="caution">
    <text evidence="9">The sequence shown here is derived from an EMBL/GenBank/DDBJ whole genome shotgun (WGS) entry which is preliminary data.</text>
</comment>
<dbReference type="Gene3D" id="1.25.40.10">
    <property type="entry name" value="Tetratricopeptide repeat domain"/>
    <property type="match status" value="3"/>
</dbReference>
<keyword evidence="5" id="KW-0802">TPR repeat</keyword>
<dbReference type="PROSITE" id="PS50005">
    <property type="entry name" value="TPR"/>
    <property type="match status" value="1"/>
</dbReference>
<keyword evidence="1" id="KW-0808">Transferase</keyword>
<sequence length="1162" mass="128446">MDPQEKRHVDPQLSQAETLAGDASAFPEFPADLRVKVVPEFPVKDWDRYEFLGFLGQGGMGMVFLARDRKLGREVAIKFVRLEDERHLQRFMVEARAQARVEHEHVCKVFEVGEVEGRVFITMQRIAGASLDVAAAGLSLEQKVIVLRDAARGVQEAHRVGIIHRDLKPSNLMVERGEDGALRTFVMDFGLAREWNQDVTETGSVLGTPAYMSPEQARGELGLLDRRTDIYSLGATLYQAATGRPPVAGANALEILSAIGTAEVPPMRVHGLDIPRDLEAITLKCLEQDRSRRYDSAQALADDLDRFLAGEPVRARRAGLIYRTHRRFMRHKALAITGTVAVVLVLLALGVALKTRRDAGRRERLAQRFTESMARIESMARYSALSPLHDIRPDLAAVQAHMTQLQADMRQAGALANGPGHYALGRGYWTLDDGEKAREHLQMAWDAGYREPRVAFALALVLGRQYQEKLLEAERIPSESQREARKRQIDASLRTPALAFLRQAGGADVPSPAYLEALMAFYEGRIDEALQRLKVLEGDLPWFYEAPLLRGSLLQARAWKLWNQGQREAAVADFETGRGDLALAAASGRSAPAVYAAAAELELNALIMEKYGEGRIQAAFERGMAAVEKALVAQSDHVPSLILQAALLGNLADARTNRGENADHLIQSAVAAARKAQQAGPNRADAWVALGKAYYQWGNARQERNLDPTSQLELGLQALEALSPEKRDYTVENHLGLIHQTWSDFEEQRGRDASGHLNGAIAAYERATRMEPSLLPAWINLGTCLQQRAMLPKTASPEADLQAALRVLEQARTLNPRHFVPYFVQGRVYHSMAQRKQAQGEDPEPDVQRALEAHRKALAINGGVPHMHNGIGLAQMLLARHTWERGGNPAPFLVEAEQAFRRAIAVAPGQVLAYVNLGGLLTWKARHEWDARSWQILQEAESLLRKTLVSFPEDQGALTNLGRVQAVRLEGVLRSGGESTQLLGAGEAIFARVLARDPHHGDALQYLGELRATGVRLKLRRSQVQREDFEAAEEAMQKALRLHPESQDSLLELARLHLSRAEWERAKAQDPASSLSRCRGAIERLLKVRPNWAEAMALRGALFLEEARGLSGASRSQQAGRAKLALQEAFTTNRHLLAEWAAAAEQAHRLSLSGGDGGWVSP</sequence>
<dbReference type="AlphaFoldDB" id="A0A936K569"/>
<feature type="binding site" evidence="6">
    <location>
        <position position="78"/>
    </location>
    <ligand>
        <name>ATP</name>
        <dbReference type="ChEBI" id="CHEBI:30616"/>
    </ligand>
</feature>
<evidence type="ECO:0000256" key="1">
    <source>
        <dbReference type="ARBA" id="ARBA00022679"/>
    </source>
</evidence>
<feature type="transmembrane region" description="Helical" evidence="7">
    <location>
        <begin position="333"/>
        <end position="353"/>
    </location>
</feature>
<dbReference type="PROSITE" id="PS50011">
    <property type="entry name" value="PROTEIN_KINASE_DOM"/>
    <property type="match status" value="1"/>
</dbReference>
<keyword evidence="7" id="KW-1133">Transmembrane helix</keyword>
<dbReference type="Gene3D" id="1.10.510.10">
    <property type="entry name" value="Transferase(Phosphotransferase) domain 1"/>
    <property type="match status" value="1"/>
</dbReference>
<evidence type="ECO:0000259" key="8">
    <source>
        <dbReference type="PROSITE" id="PS50011"/>
    </source>
</evidence>
<dbReference type="InterPro" id="IPR008271">
    <property type="entry name" value="Ser/Thr_kinase_AS"/>
</dbReference>
<evidence type="ECO:0000256" key="7">
    <source>
        <dbReference type="SAM" id="Phobius"/>
    </source>
</evidence>
<keyword evidence="2 6" id="KW-0547">Nucleotide-binding</keyword>
<keyword evidence="7" id="KW-0812">Transmembrane</keyword>
<keyword evidence="3 9" id="KW-0418">Kinase</keyword>
<dbReference type="InterPro" id="IPR011009">
    <property type="entry name" value="Kinase-like_dom_sf"/>
</dbReference>
<evidence type="ECO:0000256" key="2">
    <source>
        <dbReference type="ARBA" id="ARBA00022741"/>
    </source>
</evidence>
<dbReference type="Proteomes" id="UP000709959">
    <property type="component" value="Unassembled WGS sequence"/>
</dbReference>
<feature type="domain" description="Protein kinase" evidence="8">
    <location>
        <begin position="49"/>
        <end position="308"/>
    </location>
</feature>
<evidence type="ECO:0000313" key="9">
    <source>
        <dbReference type="EMBL" id="MBK8571491.1"/>
    </source>
</evidence>
<dbReference type="EMBL" id="JADKCH010000001">
    <property type="protein sequence ID" value="MBK8571491.1"/>
    <property type="molecule type" value="Genomic_DNA"/>
</dbReference>
<dbReference type="Gene3D" id="3.30.200.20">
    <property type="entry name" value="Phosphorylase Kinase, domain 1"/>
    <property type="match status" value="1"/>
</dbReference>
<keyword evidence="7" id="KW-0472">Membrane</keyword>
<dbReference type="PANTHER" id="PTHR43289:SF6">
    <property type="entry name" value="SERINE_THREONINE-PROTEIN KINASE NEKL-3"/>
    <property type="match status" value="1"/>
</dbReference>
<evidence type="ECO:0000256" key="3">
    <source>
        <dbReference type="ARBA" id="ARBA00022777"/>
    </source>
</evidence>
<dbReference type="PANTHER" id="PTHR43289">
    <property type="entry name" value="MITOGEN-ACTIVATED PROTEIN KINASE KINASE KINASE 20-RELATED"/>
    <property type="match status" value="1"/>
</dbReference>
<dbReference type="PROSITE" id="PS00108">
    <property type="entry name" value="PROTEIN_KINASE_ST"/>
    <property type="match status" value="1"/>
</dbReference>
<dbReference type="InterPro" id="IPR000719">
    <property type="entry name" value="Prot_kinase_dom"/>
</dbReference>
<dbReference type="Pfam" id="PF00069">
    <property type="entry name" value="Pkinase"/>
    <property type="match status" value="1"/>
</dbReference>
<evidence type="ECO:0000313" key="10">
    <source>
        <dbReference type="Proteomes" id="UP000709959"/>
    </source>
</evidence>
<dbReference type="CDD" id="cd14014">
    <property type="entry name" value="STKc_PknB_like"/>
    <property type="match status" value="1"/>
</dbReference>
<dbReference type="SUPFAM" id="SSF56112">
    <property type="entry name" value="Protein kinase-like (PK-like)"/>
    <property type="match status" value="1"/>
</dbReference>
<feature type="repeat" description="TPR" evidence="5">
    <location>
        <begin position="1013"/>
        <end position="1046"/>
    </location>
</feature>
<reference evidence="9 10" key="1">
    <citation type="submission" date="2020-10" db="EMBL/GenBank/DDBJ databases">
        <title>Connecting structure to function with the recovery of over 1000 high-quality activated sludge metagenome-assembled genomes encoding full-length rRNA genes using long-read sequencing.</title>
        <authorList>
            <person name="Singleton C.M."/>
            <person name="Petriglieri F."/>
            <person name="Kristensen J.M."/>
            <person name="Kirkegaard R.H."/>
            <person name="Michaelsen T.Y."/>
            <person name="Andersen M.H."/>
            <person name="Karst S.M."/>
            <person name="Dueholm M.S."/>
            <person name="Nielsen P.H."/>
            <person name="Albertsen M."/>
        </authorList>
    </citation>
    <scope>NUCLEOTIDE SEQUENCE [LARGE SCALE GENOMIC DNA]</scope>
    <source>
        <strain evidence="9">OdNE_18-Q3-R46-58_MAXAC.008</strain>
    </source>
</reference>
<dbReference type="InterPro" id="IPR017441">
    <property type="entry name" value="Protein_kinase_ATP_BS"/>
</dbReference>
<keyword evidence="4 6" id="KW-0067">ATP-binding</keyword>
<evidence type="ECO:0000256" key="6">
    <source>
        <dbReference type="PROSITE-ProRule" id="PRU10141"/>
    </source>
</evidence>
<organism evidence="9 10">
    <name type="scientific">Candidatus Geothrix odensensis</name>
    <dbReference type="NCBI Taxonomy" id="2954440"/>
    <lineage>
        <taxon>Bacteria</taxon>
        <taxon>Pseudomonadati</taxon>
        <taxon>Acidobacteriota</taxon>
        <taxon>Holophagae</taxon>
        <taxon>Holophagales</taxon>
        <taxon>Holophagaceae</taxon>
        <taxon>Geothrix</taxon>
    </lineage>
</organism>
<proteinExistence type="predicted"/>
<protein>
    <submittedName>
        <fullName evidence="9">Protein kinase</fullName>
    </submittedName>
</protein>
<gene>
    <name evidence="9" type="ORF">IPN91_02395</name>
</gene>
<evidence type="ECO:0000256" key="4">
    <source>
        <dbReference type="ARBA" id="ARBA00022840"/>
    </source>
</evidence>
<accession>A0A936K569</accession>
<dbReference type="InterPro" id="IPR011990">
    <property type="entry name" value="TPR-like_helical_dom_sf"/>
</dbReference>
<dbReference type="PROSITE" id="PS00107">
    <property type="entry name" value="PROTEIN_KINASE_ATP"/>
    <property type="match status" value="1"/>
</dbReference>
<evidence type="ECO:0000256" key="5">
    <source>
        <dbReference type="PROSITE-ProRule" id="PRU00339"/>
    </source>
</evidence>
<dbReference type="GO" id="GO:0004674">
    <property type="term" value="F:protein serine/threonine kinase activity"/>
    <property type="evidence" value="ECO:0007669"/>
    <property type="project" value="TreeGrafter"/>
</dbReference>
<dbReference type="SUPFAM" id="SSF48452">
    <property type="entry name" value="TPR-like"/>
    <property type="match status" value="3"/>
</dbReference>
<name>A0A936K569_9BACT</name>
<dbReference type="InterPro" id="IPR019734">
    <property type="entry name" value="TPR_rpt"/>
</dbReference>
<dbReference type="GO" id="GO:0005524">
    <property type="term" value="F:ATP binding"/>
    <property type="evidence" value="ECO:0007669"/>
    <property type="project" value="UniProtKB-UniRule"/>
</dbReference>
<dbReference type="SMART" id="SM00220">
    <property type="entry name" value="S_TKc"/>
    <property type="match status" value="1"/>
</dbReference>